<proteinExistence type="predicted"/>
<keyword evidence="1" id="KW-0812">Transmembrane</keyword>
<dbReference type="EMBL" id="CP060139">
    <property type="protein sequence ID" value="QNR24815.1"/>
    <property type="molecule type" value="Genomic_DNA"/>
</dbReference>
<dbReference type="NCBIfam" id="TIGR04127">
    <property type="entry name" value="flavo_near_exo"/>
    <property type="match status" value="1"/>
</dbReference>
<name>A0A7H0VGG7_9FLAO</name>
<accession>A0A7H0VGG7</accession>
<dbReference type="KEGG" id="chyd:H4K34_02930"/>
<keyword evidence="1" id="KW-0472">Membrane</keyword>
<organism evidence="2 3">
    <name type="scientific">Croceimicrobium hydrocarbonivorans</name>
    <dbReference type="NCBI Taxonomy" id="2761580"/>
    <lineage>
        <taxon>Bacteria</taxon>
        <taxon>Pseudomonadati</taxon>
        <taxon>Bacteroidota</taxon>
        <taxon>Flavobacteriia</taxon>
        <taxon>Flavobacteriales</taxon>
        <taxon>Owenweeksiaceae</taxon>
        <taxon>Croceimicrobium</taxon>
    </lineage>
</organism>
<dbReference type="RefSeq" id="WP_210759342.1">
    <property type="nucleotide sequence ID" value="NZ_CP060139.1"/>
</dbReference>
<reference evidence="2 3" key="1">
    <citation type="submission" date="2020-08" db="EMBL/GenBank/DDBJ databases">
        <title>Croceimicrobium hydrocarbonivorans gen. nov., sp. nov., a novel marine bacterium isolated from a bacterial consortium that degrades polyethylene terephthalate.</title>
        <authorList>
            <person name="Liu R."/>
        </authorList>
    </citation>
    <scope>NUCLEOTIDE SEQUENCE [LARGE SCALE GENOMIC DNA]</scope>
    <source>
        <strain evidence="2 3">A20-9</strain>
    </source>
</reference>
<gene>
    <name evidence="2" type="ORF">H4K34_02930</name>
</gene>
<feature type="transmembrane region" description="Helical" evidence="1">
    <location>
        <begin position="12"/>
        <end position="32"/>
    </location>
</feature>
<keyword evidence="1" id="KW-1133">Transmembrane helix</keyword>
<sequence length="156" mass="18425">MLRQILRSPKRLLLLLVGCLGLFLVYFFQHYLDFYHLFQGKAPQELNYSSDFIEVDPRVFSVNKVIRYLLNDLFAMALISALFPQGRYVRFALFVLMFGLFILVPIYLWLYLSQPVGFSSLIGHLHRLVMNPVLMMLLIPAFFYQKRLIEEQVQEP</sequence>
<evidence type="ECO:0000256" key="1">
    <source>
        <dbReference type="SAM" id="Phobius"/>
    </source>
</evidence>
<evidence type="ECO:0000313" key="2">
    <source>
        <dbReference type="EMBL" id="QNR24815.1"/>
    </source>
</evidence>
<dbReference type="Proteomes" id="UP000516305">
    <property type="component" value="Chromosome"/>
</dbReference>
<feature type="transmembrane region" description="Helical" evidence="1">
    <location>
        <begin position="65"/>
        <end position="84"/>
    </location>
</feature>
<dbReference type="AlphaFoldDB" id="A0A7H0VGG7"/>
<feature type="transmembrane region" description="Helical" evidence="1">
    <location>
        <begin position="124"/>
        <end position="144"/>
    </location>
</feature>
<dbReference type="InterPro" id="IPR026414">
    <property type="entry name" value="ExosoTase_F-assoc_memb"/>
</dbReference>
<feature type="transmembrane region" description="Helical" evidence="1">
    <location>
        <begin position="91"/>
        <end position="112"/>
    </location>
</feature>
<evidence type="ECO:0000313" key="3">
    <source>
        <dbReference type="Proteomes" id="UP000516305"/>
    </source>
</evidence>
<protein>
    <submittedName>
        <fullName evidence="2">Exosortase F system-associated protein</fullName>
    </submittedName>
</protein>
<keyword evidence="3" id="KW-1185">Reference proteome</keyword>